<dbReference type="GO" id="GO:0046872">
    <property type="term" value="F:metal ion binding"/>
    <property type="evidence" value="ECO:0007669"/>
    <property type="project" value="UniProtKB-KW"/>
</dbReference>
<dbReference type="FunFam" id="1.10.10.60:FF:000027">
    <property type="entry name" value="LIM/homeobox protein Lhx9"/>
    <property type="match status" value="1"/>
</dbReference>
<feature type="domain" description="LIM zinc-binding" evidence="13">
    <location>
        <begin position="85"/>
        <end position="147"/>
    </location>
</feature>
<evidence type="ECO:0000259" key="14">
    <source>
        <dbReference type="PROSITE" id="PS50071"/>
    </source>
</evidence>
<feature type="region of interest" description="Disordered" evidence="12">
    <location>
        <begin position="241"/>
        <end position="301"/>
    </location>
</feature>
<evidence type="ECO:0000256" key="5">
    <source>
        <dbReference type="ARBA" id="ARBA00023038"/>
    </source>
</evidence>
<feature type="region of interest" description="Disordered" evidence="12">
    <location>
        <begin position="52"/>
        <end position="77"/>
    </location>
</feature>
<dbReference type="EMBL" id="JACVVK020000155">
    <property type="protein sequence ID" value="KAK7488067.1"/>
    <property type="molecule type" value="Genomic_DNA"/>
</dbReference>
<evidence type="ECO:0000256" key="11">
    <source>
        <dbReference type="RuleBase" id="RU000682"/>
    </source>
</evidence>
<name>A0ABD0KME7_9CAEN</name>
<dbReference type="InterPro" id="IPR050453">
    <property type="entry name" value="LIM_Homeobox_TF"/>
</dbReference>
<keyword evidence="8 9" id="KW-0539">Nucleus</keyword>
<keyword evidence="2 10" id="KW-0479">Metal-binding</keyword>
<keyword evidence="6 9" id="KW-0238">DNA-binding</keyword>
<keyword evidence="7 9" id="KW-0371">Homeobox</keyword>
<evidence type="ECO:0000256" key="10">
    <source>
        <dbReference type="PROSITE-ProRule" id="PRU00125"/>
    </source>
</evidence>
<evidence type="ECO:0000256" key="1">
    <source>
        <dbReference type="ARBA" id="ARBA00004123"/>
    </source>
</evidence>
<evidence type="ECO:0000256" key="9">
    <source>
        <dbReference type="PROSITE-ProRule" id="PRU00108"/>
    </source>
</evidence>
<dbReference type="SUPFAM" id="SSF57716">
    <property type="entry name" value="Glucocorticoid receptor-like (DNA-binding domain)"/>
    <property type="match status" value="1"/>
</dbReference>
<evidence type="ECO:0000313" key="15">
    <source>
        <dbReference type="EMBL" id="KAK7488067.1"/>
    </source>
</evidence>
<evidence type="ECO:0000259" key="13">
    <source>
        <dbReference type="PROSITE" id="PS50023"/>
    </source>
</evidence>
<dbReference type="InterPro" id="IPR009057">
    <property type="entry name" value="Homeodomain-like_sf"/>
</dbReference>
<keyword evidence="4 10" id="KW-0862">Zinc</keyword>
<reference evidence="15 16" key="1">
    <citation type="journal article" date="2023" name="Sci. Data">
        <title>Genome assembly of the Korean intertidal mud-creeper Batillaria attramentaria.</title>
        <authorList>
            <person name="Patra A.K."/>
            <person name="Ho P.T."/>
            <person name="Jun S."/>
            <person name="Lee S.J."/>
            <person name="Kim Y."/>
            <person name="Won Y.J."/>
        </authorList>
    </citation>
    <scope>NUCLEOTIDE SEQUENCE [LARGE SCALE GENOMIC DNA]</scope>
    <source>
        <strain evidence="15">Wonlab-2016</strain>
    </source>
</reference>
<evidence type="ECO:0000256" key="12">
    <source>
        <dbReference type="SAM" id="MobiDB-lite"/>
    </source>
</evidence>
<protein>
    <submittedName>
        <fullName evidence="15">Uncharacterized protein</fullName>
    </submittedName>
</protein>
<gene>
    <name evidence="15" type="ORF">BaRGS_00020658</name>
</gene>
<dbReference type="PROSITE" id="PS50023">
    <property type="entry name" value="LIM_DOMAIN_2"/>
    <property type="match status" value="1"/>
</dbReference>
<keyword evidence="16" id="KW-1185">Reference proteome</keyword>
<dbReference type="SMART" id="SM00389">
    <property type="entry name" value="HOX"/>
    <property type="match status" value="1"/>
</dbReference>
<dbReference type="Proteomes" id="UP001519460">
    <property type="component" value="Unassembled WGS sequence"/>
</dbReference>
<proteinExistence type="predicted"/>
<organism evidence="15 16">
    <name type="scientific">Batillaria attramentaria</name>
    <dbReference type="NCBI Taxonomy" id="370345"/>
    <lineage>
        <taxon>Eukaryota</taxon>
        <taxon>Metazoa</taxon>
        <taxon>Spiralia</taxon>
        <taxon>Lophotrochozoa</taxon>
        <taxon>Mollusca</taxon>
        <taxon>Gastropoda</taxon>
        <taxon>Caenogastropoda</taxon>
        <taxon>Sorbeoconcha</taxon>
        <taxon>Cerithioidea</taxon>
        <taxon>Batillariidae</taxon>
        <taxon>Batillaria</taxon>
    </lineage>
</organism>
<evidence type="ECO:0000313" key="16">
    <source>
        <dbReference type="Proteomes" id="UP001519460"/>
    </source>
</evidence>
<evidence type="ECO:0000256" key="7">
    <source>
        <dbReference type="ARBA" id="ARBA00023155"/>
    </source>
</evidence>
<dbReference type="Gene3D" id="1.10.10.60">
    <property type="entry name" value="Homeodomain-like"/>
    <property type="match status" value="1"/>
</dbReference>
<feature type="DNA-binding region" description="Homeobox" evidence="9">
    <location>
        <begin position="191"/>
        <end position="250"/>
    </location>
</feature>
<keyword evidence="5 10" id="KW-0440">LIM domain</keyword>
<comment type="caution">
    <text evidence="15">The sequence shown here is derived from an EMBL/GenBank/DDBJ whole genome shotgun (WGS) entry which is preliminary data.</text>
</comment>
<dbReference type="InterPro" id="IPR001356">
    <property type="entry name" value="HD"/>
</dbReference>
<dbReference type="AlphaFoldDB" id="A0ABD0KME7"/>
<dbReference type="GO" id="GO:0003677">
    <property type="term" value="F:DNA binding"/>
    <property type="evidence" value="ECO:0007669"/>
    <property type="project" value="UniProtKB-UniRule"/>
</dbReference>
<evidence type="ECO:0000256" key="4">
    <source>
        <dbReference type="ARBA" id="ARBA00022833"/>
    </source>
</evidence>
<accession>A0ABD0KME7</accession>
<evidence type="ECO:0000256" key="3">
    <source>
        <dbReference type="ARBA" id="ARBA00022737"/>
    </source>
</evidence>
<feature type="non-terminal residue" evidence="15">
    <location>
        <position position="1"/>
    </location>
</feature>
<evidence type="ECO:0000256" key="6">
    <source>
        <dbReference type="ARBA" id="ARBA00023125"/>
    </source>
</evidence>
<sequence>FLIGLACQSVVNGGEFRSCDAVRLCHQISTSQHLRKSSVLFIRVNNRVINRVSNRSNNRNSNRNSNRVNNRVNNRNRNSNRNNRFFCVVCRHLIRDRFVLRMSDDTYYHEACLQCNECGEPLSRHNACYKKDGRIYCRNDYLTKFSERCARCERVIAAQTDWVRRASTLVFHLACFSCDVCSQEMNQKTKQKRVRTTFSEEQLKILHQHFLLDSNPDGQDLDRIAKVTKLTKRVTQVWFQNSRARQKKHQQHIPSVGSDHSQGSEMHSDFHSYSAGSDHSDDWSQEEEDRLSGAGVTYMLE</sequence>
<dbReference type="PROSITE" id="PS00478">
    <property type="entry name" value="LIM_DOMAIN_1"/>
    <property type="match status" value="1"/>
</dbReference>
<dbReference type="InterPro" id="IPR001781">
    <property type="entry name" value="Znf_LIM"/>
</dbReference>
<dbReference type="GO" id="GO:0005634">
    <property type="term" value="C:nucleus"/>
    <property type="evidence" value="ECO:0007669"/>
    <property type="project" value="UniProtKB-SubCell"/>
</dbReference>
<dbReference type="PANTHER" id="PTHR24208">
    <property type="entry name" value="LIM/HOMEOBOX PROTEIN LHX"/>
    <property type="match status" value="1"/>
</dbReference>
<dbReference type="CDD" id="cd00086">
    <property type="entry name" value="homeodomain"/>
    <property type="match status" value="1"/>
</dbReference>
<dbReference type="Pfam" id="PF00046">
    <property type="entry name" value="Homeodomain"/>
    <property type="match status" value="1"/>
</dbReference>
<dbReference type="SUPFAM" id="SSF46689">
    <property type="entry name" value="Homeodomain-like"/>
    <property type="match status" value="1"/>
</dbReference>
<dbReference type="PANTHER" id="PTHR24208:SF127">
    <property type="entry name" value="LIM_HOMEOBOX PROTEIN AWH"/>
    <property type="match status" value="1"/>
</dbReference>
<dbReference type="SMART" id="SM00132">
    <property type="entry name" value="LIM"/>
    <property type="match status" value="2"/>
</dbReference>
<dbReference type="Gene3D" id="2.10.110.10">
    <property type="entry name" value="Cysteine Rich Protein"/>
    <property type="match status" value="2"/>
</dbReference>
<dbReference type="Pfam" id="PF00412">
    <property type="entry name" value="LIM"/>
    <property type="match status" value="2"/>
</dbReference>
<evidence type="ECO:0000256" key="8">
    <source>
        <dbReference type="ARBA" id="ARBA00023242"/>
    </source>
</evidence>
<keyword evidence="3" id="KW-0677">Repeat</keyword>
<feature type="domain" description="Homeobox" evidence="14">
    <location>
        <begin position="189"/>
        <end position="249"/>
    </location>
</feature>
<dbReference type="PROSITE" id="PS50071">
    <property type="entry name" value="HOMEOBOX_2"/>
    <property type="match status" value="1"/>
</dbReference>
<comment type="subcellular location">
    <subcellularLocation>
        <location evidence="1 9 11">Nucleus</location>
    </subcellularLocation>
</comment>
<evidence type="ECO:0000256" key="2">
    <source>
        <dbReference type="ARBA" id="ARBA00022723"/>
    </source>
</evidence>